<accession>A0ABT7TBT8</accession>
<evidence type="ECO:0000256" key="1">
    <source>
        <dbReference type="ARBA" id="ARBA00004651"/>
    </source>
</evidence>
<feature type="transmembrane region" description="Helical" evidence="8">
    <location>
        <begin position="320"/>
        <end position="339"/>
    </location>
</feature>
<dbReference type="EMBL" id="JAUCMM010000001">
    <property type="protein sequence ID" value="MDM7887025.1"/>
    <property type="molecule type" value="Genomic_DNA"/>
</dbReference>
<dbReference type="Proteomes" id="UP001235720">
    <property type="component" value="Unassembled WGS sequence"/>
</dbReference>
<gene>
    <name evidence="10" type="ORF">QUG98_01040</name>
</gene>
<feature type="transmembrane region" description="Helical" evidence="8">
    <location>
        <begin position="99"/>
        <end position="117"/>
    </location>
</feature>
<sequence>MPTQTTAAAPPVRPTDPSTNATRRRVALASFVGTTVEYYDFYLYATASALVFAPTFFPSVTPAVGVIASFATYGVGFVARPLGGIVAGHLGDRIGRKKLLVASLVLMGIASTLIGVIPSAATIGVGAVVALVVLRLLQGVAAGAEWGGSALLSVEHAPVRHRGLFGAFTQMGSAGGMLLATGVFTLVRTVLGNEAFLAWGWRLPFLFSAVIVAVGLVIRLGVQDAPVFQELRASGGVERFPVWQAVRRHGRSILVTAGLRLVQPALYSILTTYSLTYLGAKRGEEGSAAGLQTVLVISAVSLVSTPFWGWLSDRIGRRPLAIGSAVGIAVLIWPFFAFLDAGPLVLLPLVALIGMSVFHDSIYGPQAAWFAEQFPTGRRYSGMSLGYQIGSIFSVGLTPLLAAVFVEVGGGSPWILCTYLGVYAVLSVVAAVFAEDPVRDARRGSPGAGAEVGSRVSG</sequence>
<dbReference type="RefSeq" id="WP_289468796.1">
    <property type="nucleotide sequence ID" value="NZ_JAUCMM010000001.1"/>
</dbReference>
<evidence type="ECO:0000256" key="4">
    <source>
        <dbReference type="ARBA" id="ARBA00022692"/>
    </source>
</evidence>
<feature type="transmembrane region" description="Helical" evidence="8">
    <location>
        <begin position="199"/>
        <end position="222"/>
    </location>
</feature>
<protein>
    <submittedName>
        <fullName evidence="10">MFS transporter</fullName>
    </submittedName>
</protein>
<organism evidence="10 11">
    <name type="scientific">Curtobacterium subtropicum</name>
    <dbReference type="NCBI Taxonomy" id="3055138"/>
    <lineage>
        <taxon>Bacteria</taxon>
        <taxon>Bacillati</taxon>
        <taxon>Actinomycetota</taxon>
        <taxon>Actinomycetes</taxon>
        <taxon>Micrococcales</taxon>
        <taxon>Microbacteriaceae</taxon>
        <taxon>Curtobacterium</taxon>
    </lineage>
</organism>
<dbReference type="InterPro" id="IPR020846">
    <property type="entry name" value="MFS_dom"/>
</dbReference>
<feature type="transmembrane region" description="Helical" evidence="8">
    <location>
        <begin position="287"/>
        <end position="308"/>
    </location>
</feature>
<reference evidence="10 11" key="1">
    <citation type="submission" date="2023-06" db="EMBL/GenBank/DDBJ databases">
        <authorList>
            <person name="Feng G."/>
            <person name="Li J."/>
            <person name="Zhu H."/>
        </authorList>
    </citation>
    <scope>NUCLEOTIDE SEQUENCE [LARGE SCALE GENOMIC DNA]</scope>
    <source>
        <strain evidence="10 11">RHCJP20</strain>
    </source>
</reference>
<evidence type="ECO:0000256" key="5">
    <source>
        <dbReference type="ARBA" id="ARBA00022989"/>
    </source>
</evidence>
<keyword evidence="4 8" id="KW-0812">Transmembrane</keyword>
<feature type="transmembrane region" description="Helical" evidence="8">
    <location>
        <begin position="345"/>
        <end position="364"/>
    </location>
</feature>
<keyword evidence="6 8" id="KW-0472">Membrane</keyword>
<keyword evidence="11" id="KW-1185">Reference proteome</keyword>
<evidence type="ECO:0000256" key="8">
    <source>
        <dbReference type="SAM" id="Phobius"/>
    </source>
</evidence>
<dbReference type="PANTHER" id="PTHR43045:SF1">
    <property type="entry name" value="SHIKIMATE TRANSPORTER"/>
    <property type="match status" value="1"/>
</dbReference>
<feature type="transmembrane region" description="Helical" evidence="8">
    <location>
        <begin position="385"/>
        <end position="406"/>
    </location>
</feature>
<dbReference type="PROSITE" id="PS00217">
    <property type="entry name" value="SUGAR_TRANSPORT_2"/>
    <property type="match status" value="1"/>
</dbReference>
<dbReference type="PROSITE" id="PS50850">
    <property type="entry name" value="MFS"/>
    <property type="match status" value="1"/>
</dbReference>
<feature type="transmembrane region" description="Helical" evidence="8">
    <location>
        <begin position="164"/>
        <end position="187"/>
    </location>
</feature>
<dbReference type="Pfam" id="PF07690">
    <property type="entry name" value="MFS_1"/>
    <property type="match status" value="1"/>
</dbReference>
<feature type="transmembrane region" description="Helical" evidence="8">
    <location>
        <begin position="412"/>
        <end position="434"/>
    </location>
</feature>
<comment type="subcellular location">
    <subcellularLocation>
        <location evidence="1">Cell membrane</location>
        <topology evidence="1">Multi-pass membrane protein</topology>
    </subcellularLocation>
</comment>
<evidence type="ECO:0000313" key="10">
    <source>
        <dbReference type="EMBL" id="MDM7887025.1"/>
    </source>
</evidence>
<name>A0ABT7TBT8_9MICO</name>
<keyword evidence="2" id="KW-0813">Transport</keyword>
<dbReference type="InterPro" id="IPR005829">
    <property type="entry name" value="Sugar_transporter_CS"/>
</dbReference>
<keyword evidence="3" id="KW-1003">Cell membrane</keyword>
<dbReference type="SUPFAM" id="SSF103473">
    <property type="entry name" value="MFS general substrate transporter"/>
    <property type="match status" value="1"/>
</dbReference>
<evidence type="ECO:0000256" key="2">
    <source>
        <dbReference type="ARBA" id="ARBA00022448"/>
    </source>
</evidence>
<dbReference type="InterPro" id="IPR011701">
    <property type="entry name" value="MFS"/>
</dbReference>
<evidence type="ECO:0000256" key="6">
    <source>
        <dbReference type="ARBA" id="ARBA00023136"/>
    </source>
</evidence>
<keyword evidence="5 8" id="KW-1133">Transmembrane helix</keyword>
<dbReference type="PANTHER" id="PTHR43045">
    <property type="entry name" value="SHIKIMATE TRANSPORTER"/>
    <property type="match status" value="1"/>
</dbReference>
<feature type="domain" description="Major facilitator superfamily (MFS) profile" evidence="9">
    <location>
        <begin position="26"/>
        <end position="439"/>
    </location>
</feature>
<feature type="transmembrane region" description="Helical" evidence="8">
    <location>
        <begin position="123"/>
        <end position="144"/>
    </location>
</feature>
<evidence type="ECO:0000256" key="7">
    <source>
        <dbReference type="SAM" id="MobiDB-lite"/>
    </source>
</evidence>
<dbReference type="InterPro" id="IPR036259">
    <property type="entry name" value="MFS_trans_sf"/>
</dbReference>
<evidence type="ECO:0000313" key="11">
    <source>
        <dbReference type="Proteomes" id="UP001235720"/>
    </source>
</evidence>
<evidence type="ECO:0000259" key="9">
    <source>
        <dbReference type="PROSITE" id="PS50850"/>
    </source>
</evidence>
<dbReference type="CDD" id="cd17369">
    <property type="entry name" value="MFS_ShiA_like"/>
    <property type="match status" value="1"/>
</dbReference>
<evidence type="ECO:0000256" key="3">
    <source>
        <dbReference type="ARBA" id="ARBA00022475"/>
    </source>
</evidence>
<dbReference type="Gene3D" id="1.20.1250.20">
    <property type="entry name" value="MFS general substrate transporter like domains"/>
    <property type="match status" value="2"/>
</dbReference>
<comment type="caution">
    <text evidence="10">The sequence shown here is derived from an EMBL/GenBank/DDBJ whole genome shotgun (WGS) entry which is preliminary data.</text>
</comment>
<feature type="transmembrane region" description="Helical" evidence="8">
    <location>
        <begin position="63"/>
        <end position="87"/>
    </location>
</feature>
<feature type="transmembrane region" description="Helical" evidence="8">
    <location>
        <begin position="253"/>
        <end position="275"/>
    </location>
</feature>
<feature type="region of interest" description="Disordered" evidence="7">
    <location>
        <begin position="1"/>
        <end position="21"/>
    </location>
</feature>
<proteinExistence type="predicted"/>